<accession>A0A811QDC4</accession>
<dbReference type="GO" id="GO:0003677">
    <property type="term" value="F:DNA binding"/>
    <property type="evidence" value="ECO:0007669"/>
    <property type="project" value="InterPro"/>
</dbReference>
<protein>
    <recommendedName>
        <fullName evidence="1">hAT-like transposase RNase-H fold domain-containing protein</fullName>
    </recommendedName>
</protein>
<reference evidence="2" key="1">
    <citation type="submission" date="2020-10" db="EMBL/GenBank/DDBJ databases">
        <authorList>
            <person name="Han B."/>
            <person name="Lu T."/>
            <person name="Zhao Q."/>
            <person name="Huang X."/>
            <person name="Zhao Y."/>
        </authorList>
    </citation>
    <scope>NUCLEOTIDE SEQUENCE</scope>
</reference>
<dbReference type="InterPro" id="IPR025525">
    <property type="entry name" value="hAT-like_transposase_RNase-H"/>
</dbReference>
<evidence type="ECO:0000259" key="1">
    <source>
        <dbReference type="Pfam" id="PF14372"/>
    </source>
</evidence>
<sequence>MNSKFEKYWSPAEDDIHNVANHKRKKKEIAFSVVLVIATVLDPRRKADFLNLFFERVFSDTSKVGMYVRYALEWMRKYFTFYEQPCARTNSVDMMTRANQASTNVGSPVLGKRKIKVDFVQYTTRRRVAQAPKAEIDT</sequence>
<comment type="caution">
    <text evidence="2">The sequence shown here is derived from an EMBL/GenBank/DDBJ whole genome shotgun (WGS) entry which is preliminary data.</text>
</comment>
<dbReference type="Proteomes" id="UP000604825">
    <property type="component" value="Unassembled WGS sequence"/>
</dbReference>
<keyword evidence="4" id="KW-1185">Reference proteome</keyword>
<gene>
    <name evidence="2" type="ORF">NCGR_LOCUS38866</name>
    <name evidence="3" type="ORF">NCGR_LOCUS38867</name>
</gene>
<feature type="domain" description="hAT-like transposase RNase-H fold" evidence="1">
    <location>
        <begin position="1"/>
        <end position="82"/>
    </location>
</feature>
<dbReference type="AlphaFoldDB" id="A0A811QDC4"/>
<dbReference type="EMBL" id="CAJGYO010000009">
    <property type="protein sequence ID" value="CAD6255273.1"/>
    <property type="molecule type" value="Genomic_DNA"/>
</dbReference>
<evidence type="ECO:0000313" key="2">
    <source>
        <dbReference type="EMBL" id="CAD6255272.1"/>
    </source>
</evidence>
<dbReference type="EMBL" id="CAJGYO010000009">
    <property type="protein sequence ID" value="CAD6255272.1"/>
    <property type="molecule type" value="Genomic_DNA"/>
</dbReference>
<evidence type="ECO:0000313" key="3">
    <source>
        <dbReference type="EMBL" id="CAD6255273.1"/>
    </source>
</evidence>
<evidence type="ECO:0000313" key="4">
    <source>
        <dbReference type="Proteomes" id="UP000604825"/>
    </source>
</evidence>
<proteinExistence type="predicted"/>
<dbReference type="Pfam" id="PF14372">
    <property type="entry name" value="hAT-like_RNase-H"/>
    <property type="match status" value="1"/>
</dbReference>
<organism evidence="2 4">
    <name type="scientific">Miscanthus lutarioriparius</name>
    <dbReference type="NCBI Taxonomy" id="422564"/>
    <lineage>
        <taxon>Eukaryota</taxon>
        <taxon>Viridiplantae</taxon>
        <taxon>Streptophyta</taxon>
        <taxon>Embryophyta</taxon>
        <taxon>Tracheophyta</taxon>
        <taxon>Spermatophyta</taxon>
        <taxon>Magnoliopsida</taxon>
        <taxon>Liliopsida</taxon>
        <taxon>Poales</taxon>
        <taxon>Poaceae</taxon>
        <taxon>PACMAD clade</taxon>
        <taxon>Panicoideae</taxon>
        <taxon>Andropogonodae</taxon>
        <taxon>Andropogoneae</taxon>
        <taxon>Saccharinae</taxon>
        <taxon>Miscanthus</taxon>
    </lineage>
</organism>
<name>A0A811QDC4_9POAL</name>